<dbReference type="AlphaFoldDB" id="A0A825BDM3"/>
<gene>
    <name evidence="1" type="ORF">CX802_09035</name>
</gene>
<accession>A0A825BDM3</accession>
<protein>
    <submittedName>
        <fullName evidence="1">Uncharacterized protein</fullName>
    </submittedName>
</protein>
<dbReference type="Proteomes" id="UP000535509">
    <property type="component" value="Unassembled WGS sequence"/>
</dbReference>
<reference evidence="1 2" key="1">
    <citation type="submission" date="2018-06" db="EMBL/GenBank/DDBJ databases">
        <authorList>
            <consortium name="PulseNet: The National Subtyping Network for Foodborne Disease Surveillance"/>
            <person name="Tarr C.L."/>
            <person name="Trees E."/>
            <person name="Katz L.S."/>
            <person name="Carleton-Romer H.A."/>
            <person name="Stroika S."/>
            <person name="Kucerova Z."/>
            <person name="Roache K.F."/>
            <person name="Sabol A.L."/>
            <person name="Besser J."/>
            <person name="Gerner-Smidt P."/>
        </authorList>
    </citation>
    <scope>NUCLEOTIDE SEQUENCE [LARGE SCALE GENOMIC DNA]</scope>
    <source>
        <strain evidence="1 2">PNUSAC001503</strain>
    </source>
</reference>
<dbReference type="RefSeq" id="WP_038452400.1">
    <property type="nucleotide sequence ID" value="NZ_CP059437.1"/>
</dbReference>
<evidence type="ECO:0000313" key="2">
    <source>
        <dbReference type="Proteomes" id="UP000535509"/>
    </source>
</evidence>
<dbReference type="EMBL" id="AABTCC010000043">
    <property type="protein sequence ID" value="EAI8859966.1"/>
    <property type="molecule type" value="Genomic_DNA"/>
</dbReference>
<organism evidence="1 2">
    <name type="scientific">Campylobacter fetus</name>
    <dbReference type="NCBI Taxonomy" id="196"/>
    <lineage>
        <taxon>Bacteria</taxon>
        <taxon>Pseudomonadati</taxon>
        <taxon>Campylobacterota</taxon>
        <taxon>Epsilonproteobacteria</taxon>
        <taxon>Campylobacterales</taxon>
        <taxon>Campylobacteraceae</taxon>
        <taxon>Campylobacter</taxon>
    </lineage>
</organism>
<proteinExistence type="predicted"/>
<name>A0A825BDM3_CAMFE</name>
<evidence type="ECO:0000313" key="1">
    <source>
        <dbReference type="EMBL" id="EAI8859966.1"/>
    </source>
</evidence>
<keyword evidence="2" id="KW-1185">Reference proteome</keyword>
<comment type="caution">
    <text evidence="1">The sequence shown here is derived from an EMBL/GenBank/DDBJ whole genome shotgun (WGS) entry which is preliminary data.</text>
</comment>
<sequence>MNIKNLLLAMANDSWITSANTSYTTSWSTRYLTNLYTSYSVSRNTQSYTTAYTNISKSWITKWAIGKFTWIAGGFPTYYVYTCDRDSQGNWIVDSSKPQSEWNAWTSRITSTSKNSSYQKLTSYVTRYYSYKSLGSRYTSHITSAVTSRLTKWETE</sequence>